<evidence type="ECO:0000313" key="2">
    <source>
        <dbReference type="Proteomes" id="UP000007397"/>
    </source>
</evidence>
<proteinExistence type="predicted"/>
<dbReference type="STRING" id="866895.HBHAL_2318"/>
<keyword evidence="2" id="KW-1185">Reference proteome</keyword>
<reference evidence="1 2" key="1">
    <citation type="journal article" date="2013" name="Environ. Microbiol.">
        <title>Chloride and organic osmolytes: a hybrid strategy to cope with elevated salinities by the moderately halophilic, chloride-dependent bacterium Halobacillus halophilus.</title>
        <authorList>
            <person name="Saum S.H."/>
            <person name="Pfeiffer F."/>
            <person name="Palm P."/>
            <person name="Rampp M."/>
            <person name="Schuster S.C."/>
            <person name="Muller V."/>
            <person name="Oesterhelt D."/>
        </authorList>
    </citation>
    <scope>NUCLEOTIDE SEQUENCE [LARGE SCALE GENOMIC DNA]</scope>
    <source>
        <strain evidence="2">ATCC 35676 / DSM 2266 / JCM 20832 / KCTC 3685 / LMG 17431 / NBRC 102448 / NCIMB 2269</strain>
    </source>
</reference>
<accession>I0JKJ6</accession>
<dbReference type="EMBL" id="HE717023">
    <property type="protein sequence ID" value="CCG44665.1"/>
    <property type="molecule type" value="Genomic_DNA"/>
</dbReference>
<dbReference type="AlphaFoldDB" id="I0JKJ6"/>
<dbReference type="KEGG" id="hhd:HBHAL_2318"/>
<evidence type="ECO:0000313" key="1">
    <source>
        <dbReference type="EMBL" id="CCG44665.1"/>
    </source>
</evidence>
<organism evidence="1 2">
    <name type="scientific">Halobacillus halophilus (strain ATCC 35676 / DSM 2266 / JCM 20832 / KCTC 3685 / LMG 17431 / NBRC 102448 / NCIMB 2269)</name>
    <name type="common">Sporosarcina halophila</name>
    <dbReference type="NCBI Taxonomy" id="866895"/>
    <lineage>
        <taxon>Bacteria</taxon>
        <taxon>Bacillati</taxon>
        <taxon>Bacillota</taxon>
        <taxon>Bacilli</taxon>
        <taxon>Bacillales</taxon>
        <taxon>Bacillaceae</taxon>
        <taxon>Halobacillus</taxon>
    </lineage>
</organism>
<dbReference type="Proteomes" id="UP000007397">
    <property type="component" value="Chromosome"/>
</dbReference>
<sequence>MKWKNCLKSKHIKDPRDPYWHAGFLMKSFKCFSVINKGDAQIDGNKEKRGGNV</sequence>
<protein>
    <submittedName>
        <fullName evidence="1">Uncharacterized protein</fullName>
    </submittedName>
</protein>
<name>I0JKJ6_HALH3</name>
<gene>
    <name evidence="1" type="ordered locus">HBHAL_2318</name>
</gene>
<dbReference type="HOGENOM" id="CLU_3062140_0_0_9"/>